<proteinExistence type="predicted"/>
<feature type="compositionally biased region" description="Acidic residues" evidence="1">
    <location>
        <begin position="224"/>
        <end position="246"/>
    </location>
</feature>
<feature type="compositionally biased region" description="Polar residues" evidence="1">
    <location>
        <begin position="309"/>
        <end position="318"/>
    </location>
</feature>
<accession>A0A6A5Y3A6</accession>
<feature type="region of interest" description="Disordered" evidence="1">
    <location>
        <begin position="1"/>
        <end position="522"/>
    </location>
</feature>
<feature type="compositionally biased region" description="Acidic residues" evidence="1">
    <location>
        <begin position="321"/>
        <end position="344"/>
    </location>
</feature>
<reference evidence="2" key="1">
    <citation type="journal article" date="2020" name="Stud. Mycol.">
        <title>101 Dothideomycetes genomes: a test case for predicting lifestyles and emergence of pathogens.</title>
        <authorList>
            <person name="Haridas S."/>
            <person name="Albert R."/>
            <person name="Binder M."/>
            <person name="Bloem J."/>
            <person name="Labutti K."/>
            <person name="Salamov A."/>
            <person name="Andreopoulos B."/>
            <person name="Baker S."/>
            <person name="Barry K."/>
            <person name="Bills G."/>
            <person name="Bluhm B."/>
            <person name="Cannon C."/>
            <person name="Castanera R."/>
            <person name="Culley D."/>
            <person name="Daum C."/>
            <person name="Ezra D."/>
            <person name="Gonzalez J."/>
            <person name="Henrissat B."/>
            <person name="Kuo A."/>
            <person name="Liang C."/>
            <person name="Lipzen A."/>
            <person name="Lutzoni F."/>
            <person name="Magnuson J."/>
            <person name="Mondo S."/>
            <person name="Nolan M."/>
            <person name="Ohm R."/>
            <person name="Pangilinan J."/>
            <person name="Park H.-J."/>
            <person name="Ramirez L."/>
            <person name="Alfaro M."/>
            <person name="Sun H."/>
            <person name="Tritt A."/>
            <person name="Yoshinaga Y."/>
            <person name="Zwiers L.-H."/>
            <person name="Turgeon B."/>
            <person name="Goodwin S."/>
            <person name="Spatafora J."/>
            <person name="Crous P."/>
            <person name="Grigoriev I."/>
        </authorList>
    </citation>
    <scope>NUCLEOTIDE SEQUENCE</scope>
    <source>
        <strain evidence="2">CBS 175.79</strain>
    </source>
</reference>
<dbReference type="GeneID" id="54278266"/>
<evidence type="ECO:0000256" key="1">
    <source>
        <dbReference type="SAM" id="MobiDB-lite"/>
    </source>
</evidence>
<feature type="compositionally biased region" description="Low complexity" evidence="1">
    <location>
        <begin position="350"/>
        <end position="365"/>
    </location>
</feature>
<dbReference type="EMBL" id="ML978067">
    <property type="protein sequence ID" value="KAF2019361.1"/>
    <property type="molecule type" value="Genomic_DNA"/>
</dbReference>
<feature type="compositionally biased region" description="Polar residues" evidence="1">
    <location>
        <begin position="64"/>
        <end position="77"/>
    </location>
</feature>
<feature type="compositionally biased region" description="Basic and acidic residues" evidence="1">
    <location>
        <begin position="87"/>
        <end position="102"/>
    </location>
</feature>
<feature type="compositionally biased region" description="Low complexity" evidence="1">
    <location>
        <begin position="451"/>
        <end position="462"/>
    </location>
</feature>
<gene>
    <name evidence="2" type="ORF">BU24DRAFT_118335</name>
</gene>
<evidence type="ECO:0000313" key="3">
    <source>
        <dbReference type="Proteomes" id="UP000799778"/>
    </source>
</evidence>
<dbReference type="OrthoDB" id="5423493at2759"/>
<protein>
    <submittedName>
        <fullName evidence="2">Uncharacterized protein</fullName>
    </submittedName>
</protein>
<sequence>MPRPKRTKVASTAAASRVAPLSSTTTSTESIQPRRKSKTARHQTENISDDSDGLVVRATRARSSRQNESDQSLQFTMTGALPAATETRTETRKRSSRGKELTPRAVSTSEARRTPGSKSSSRRISSGRRTRTSTQDVSQDSPRQGGLDSLGGIGQDEESSMLDPSLLTFGSLGSDSPDAAGTRPPSAMKIGTTPAHETSILAIKNFKRRPRQLSLLRQAQQATDVEDNGEDSLDEADLDDLDDFLPEAESTPIHLRQNPPNDDNNDPVDQSGLSHSSTSSRGRKRKLSPVIQVPRSSPPFDPPSGLDVYNSQRSSPSLPDSADESLEEVVETQELGDQEPEQDIMSETMAPPRSSSPPEQAQASPTNTRQRSKRGTTRRDSGNQDSEGEETERPRRKARNARSKNETLSTAKLQALLPRRRHHIEKEYDEFDIESSRDSEIIDSDEDELQRPPARAPRAATKSTKKLSKADKKSTMPTNKARRNTRTYGRRISSDKENESSNISHEQAEEEDEETGISMTLPSEQLAAMAKKFEDVDAWEMDFESVDVTGGSSSPWR</sequence>
<organism evidence="2 3">
    <name type="scientific">Aaosphaeria arxii CBS 175.79</name>
    <dbReference type="NCBI Taxonomy" id="1450172"/>
    <lineage>
        <taxon>Eukaryota</taxon>
        <taxon>Fungi</taxon>
        <taxon>Dikarya</taxon>
        <taxon>Ascomycota</taxon>
        <taxon>Pezizomycotina</taxon>
        <taxon>Dothideomycetes</taxon>
        <taxon>Pleosporomycetidae</taxon>
        <taxon>Pleosporales</taxon>
        <taxon>Pleosporales incertae sedis</taxon>
        <taxon>Aaosphaeria</taxon>
    </lineage>
</organism>
<feature type="compositionally biased region" description="Polar residues" evidence="1">
    <location>
        <begin position="21"/>
        <end position="31"/>
    </location>
</feature>
<dbReference type="Proteomes" id="UP000799778">
    <property type="component" value="Unassembled WGS sequence"/>
</dbReference>
<dbReference type="RefSeq" id="XP_033387700.1">
    <property type="nucleotide sequence ID" value="XM_033520869.1"/>
</dbReference>
<feature type="compositionally biased region" description="Low complexity" evidence="1">
    <location>
        <begin position="271"/>
        <end position="280"/>
    </location>
</feature>
<evidence type="ECO:0000313" key="2">
    <source>
        <dbReference type="EMBL" id="KAF2019361.1"/>
    </source>
</evidence>
<name>A0A6A5Y3A6_9PLEO</name>
<keyword evidence="3" id="KW-1185">Reference proteome</keyword>
<feature type="compositionally biased region" description="Basic residues" evidence="1">
    <location>
        <begin position="480"/>
        <end position="489"/>
    </location>
</feature>
<dbReference type="AlphaFoldDB" id="A0A6A5Y3A6"/>
<feature type="compositionally biased region" description="Low complexity" evidence="1">
    <location>
        <begin position="212"/>
        <end position="221"/>
    </location>
</feature>